<reference evidence="3 4" key="2">
    <citation type="journal article" date="2016" name="ISME J.">
        <title>Characterization of the first cultured representative of Verrucomicrobia subdivision 5 indicates the proposal of a novel phylum.</title>
        <authorList>
            <person name="Spring S."/>
            <person name="Bunk B."/>
            <person name="Sproer C."/>
            <person name="Schumann P."/>
            <person name="Rohde M."/>
            <person name="Tindall B.J."/>
            <person name="Klenk H.P."/>
        </authorList>
    </citation>
    <scope>NUCLEOTIDE SEQUENCE [LARGE SCALE GENOMIC DNA]</scope>
    <source>
        <strain evidence="3 4">L21-Fru-AB</strain>
    </source>
</reference>
<accession>A0A0G3EKR6</accession>
<keyword evidence="4" id="KW-1185">Reference proteome</keyword>
<sequence length="172" mass="19427">MKTHGRFAGIVILVFLAVMVIYIWPPKQETGETAPAAPSEEKEDTAPTEEAGDRSERIPIGEVRIIRLEESSSEPPMEWRINEFGEEAKGPDAEQPSGEGLKPDALEIAQLDWEKVKRYEKPGWMITAVRNIGRGQIIIETRKIEEPFRRKNYLLVEDEADWGIIGVAEQAD</sequence>
<reference evidence="4" key="1">
    <citation type="submission" date="2015-02" db="EMBL/GenBank/DDBJ databases">
        <title>Description and complete genome sequence of the first cultured representative of the subdivision 5 of the Verrucomicrobia phylum.</title>
        <authorList>
            <person name="Spring S."/>
            <person name="Bunk B."/>
            <person name="Sproer C."/>
            <person name="Klenk H.-P."/>
        </authorList>
    </citation>
    <scope>NUCLEOTIDE SEQUENCE [LARGE SCALE GENOMIC DNA]</scope>
    <source>
        <strain evidence="4">L21-Fru-AB</strain>
    </source>
</reference>
<dbReference type="RefSeq" id="WP_052882065.1">
    <property type="nucleotide sequence ID" value="NZ_CP010904.1"/>
</dbReference>
<organism evidence="3 4">
    <name type="scientific">Kiritimatiella glycovorans</name>
    <dbReference type="NCBI Taxonomy" id="1307763"/>
    <lineage>
        <taxon>Bacteria</taxon>
        <taxon>Pseudomonadati</taxon>
        <taxon>Kiritimatiellota</taxon>
        <taxon>Kiritimatiellia</taxon>
        <taxon>Kiritimatiellales</taxon>
        <taxon>Kiritimatiellaceae</taxon>
        <taxon>Kiritimatiella</taxon>
    </lineage>
</organism>
<dbReference type="Proteomes" id="UP000035268">
    <property type="component" value="Chromosome"/>
</dbReference>
<proteinExistence type="predicted"/>
<dbReference type="EMBL" id="CP010904">
    <property type="protein sequence ID" value="AKJ64769.1"/>
    <property type="molecule type" value="Genomic_DNA"/>
</dbReference>
<evidence type="ECO:0000313" key="3">
    <source>
        <dbReference type="EMBL" id="AKJ64769.1"/>
    </source>
</evidence>
<protein>
    <submittedName>
        <fullName evidence="3">Uncharacterized protein</fullName>
    </submittedName>
</protein>
<name>A0A0G3EKR6_9BACT</name>
<feature type="region of interest" description="Disordered" evidence="1">
    <location>
        <begin position="30"/>
        <end position="57"/>
    </location>
</feature>
<keyword evidence="2" id="KW-0812">Transmembrane</keyword>
<dbReference type="AlphaFoldDB" id="A0A0G3EKR6"/>
<keyword evidence="2" id="KW-0472">Membrane</keyword>
<gene>
    <name evidence="3" type="ORF">L21SP4_01524</name>
</gene>
<evidence type="ECO:0000256" key="1">
    <source>
        <dbReference type="SAM" id="MobiDB-lite"/>
    </source>
</evidence>
<keyword evidence="2" id="KW-1133">Transmembrane helix</keyword>
<evidence type="ECO:0000256" key="2">
    <source>
        <dbReference type="SAM" id="Phobius"/>
    </source>
</evidence>
<feature type="transmembrane region" description="Helical" evidence="2">
    <location>
        <begin position="7"/>
        <end position="25"/>
    </location>
</feature>
<dbReference type="KEGG" id="vbl:L21SP4_01524"/>
<evidence type="ECO:0000313" key="4">
    <source>
        <dbReference type="Proteomes" id="UP000035268"/>
    </source>
</evidence>